<proteinExistence type="inferred from homology"/>
<feature type="binding site" evidence="8">
    <location>
        <position position="126"/>
    </location>
    <ligand>
        <name>Zn(2+)</name>
        <dbReference type="ChEBI" id="CHEBI:29105"/>
    </ligand>
</feature>
<reference evidence="10" key="2">
    <citation type="submission" date="2023-01" db="EMBL/GenBank/DDBJ databases">
        <title>Draft genome sequence of Agaribacter marinus strain NBRC 110023.</title>
        <authorList>
            <person name="Sun Q."/>
            <person name="Mori K."/>
        </authorList>
    </citation>
    <scope>NUCLEOTIDE SEQUENCE</scope>
    <source>
        <strain evidence="10">NBRC 110023</strain>
    </source>
</reference>
<comment type="caution">
    <text evidence="10">The sequence shown here is derived from an EMBL/GenBank/DDBJ whole genome shotgun (WGS) entry which is preliminary data.</text>
</comment>
<comment type="cofactor">
    <cofactor evidence="8">
        <name>a divalent metal cation</name>
        <dbReference type="ChEBI" id="CHEBI:60240"/>
    </cofactor>
    <text evidence="8">Binds 1 divalent metal cation per subunit.</text>
</comment>
<dbReference type="InterPro" id="IPR011059">
    <property type="entry name" value="Metal-dep_hydrolase_composite"/>
</dbReference>
<feature type="binding site" evidence="7">
    <location>
        <position position="246"/>
    </location>
    <ligand>
        <name>substrate</name>
    </ligand>
</feature>
<feature type="domain" description="Amidohydrolase-related" evidence="9">
    <location>
        <begin position="49"/>
        <end position="372"/>
    </location>
</feature>
<keyword evidence="2 8" id="KW-0479">Metal-binding</keyword>
<evidence type="ECO:0000256" key="6">
    <source>
        <dbReference type="PIRSR" id="PIRSR038994-1"/>
    </source>
</evidence>
<evidence type="ECO:0000256" key="3">
    <source>
        <dbReference type="ARBA" id="ARBA00022801"/>
    </source>
</evidence>
<dbReference type="NCBIfam" id="TIGR00221">
    <property type="entry name" value="nagA"/>
    <property type="match status" value="1"/>
</dbReference>
<feature type="binding site" evidence="7">
    <location>
        <position position="137"/>
    </location>
    <ligand>
        <name>substrate</name>
    </ligand>
</feature>
<dbReference type="Gene3D" id="2.30.40.10">
    <property type="entry name" value="Urease, subunit C, domain 1"/>
    <property type="match status" value="1"/>
</dbReference>
<dbReference type="InterPro" id="IPR032466">
    <property type="entry name" value="Metal_Hydrolase"/>
</dbReference>
<feature type="binding site" evidence="7">
    <location>
        <begin position="302"/>
        <end position="304"/>
    </location>
    <ligand>
        <name>substrate</name>
    </ligand>
</feature>
<dbReference type="EC" id="3.5.1.25" evidence="5"/>
<protein>
    <recommendedName>
        <fullName evidence="5">N-acetylgalactosamine-6-phosphate deacetylase</fullName>
        <ecNumber evidence="5">3.5.1.25</ecNumber>
    </recommendedName>
    <alternativeName>
        <fullName evidence="5">N-acetylglucosamine-6-phosphate deacetylase</fullName>
    </alternativeName>
</protein>
<dbReference type="InterPro" id="IPR006680">
    <property type="entry name" value="Amidohydro-rel"/>
</dbReference>
<evidence type="ECO:0000256" key="8">
    <source>
        <dbReference type="PIRSR" id="PIRSR038994-3"/>
    </source>
</evidence>
<evidence type="ECO:0000256" key="7">
    <source>
        <dbReference type="PIRSR" id="PIRSR038994-2"/>
    </source>
</evidence>
<reference evidence="10" key="1">
    <citation type="journal article" date="2014" name="Int. J. Syst. Evol. Microbiol.">
        <title>Complete genome sequence of Corynebacterium casei LMG S-19264T (=DSM 44701T), isolated from a smear-ripened cheese.</title>
        <authorList>
            <consortium name="US DOE Joint Genome Institute (JGI-PGF)"/>
            <person name="Walter F."/>
            <person name="Albersmeier A."/>
            <person name="Kalinowski J."/>
            <person name="Ruckert C."/>
        </authorList>
    </citation>
    <scope>NUCLEOTIDE SEQUENCE</scope>
    <source>
        <strain evidence="10">NBRC 110023</strain>
    </source>
</reference>
<keyword evidence="3 5" id="KW-0378">Hydrolase</keyword>
<dbReference type="PANTHER" id="PTHR11113:SF14">
    <property type="entry name" value="N-ACETYLGLUCOSAMINE-6-PHOSPHATE DEACETYLASE"/>
    <property type="match status" value="1"/>
</dbReference>
<dbReference type="InterPro" id="IPR003764">
    <property type="entry name" value="GlcNAc_6-P_deAcase"/>
</dbReference>
<evidence type="ECO:0000256" key="1">
    <source>
        <dbReference type="ARBA" id="ARBA00010716"/>
    </source>
</evidence>
<dbReference type="RefSeq" id="WP_284215561.1">
    <property type="nucleotide sequence ID" value="NZ_BSOT01000002.1"/>
</dbReference>
<dbReference type="AlphaFoldDB" id="A0AA37SU84"/>
<evidence type="ECO:0000256" key="5">
    <source>
        <dbReference type="PIRNR" id="PIRNR038994"/>
    </source>
</evidence>
<keyword evidence="4 5" id="KW-0119">Carbohydrate metabolism</keyword>
<dbReference type="EMBL" id="BSOT01000002">
    <property type="protein sequence ID" value="GLR69232.1"/>
    <property type="molecule type" value="Genomic_DNA"/>
</dbReference>
<feature type="active site" description="Proton donor/acceptor" evidence="6">
    <location>
        <position position="269"/>
    </location>
</feature>
<dbReference type="PANTHER" id="PTHR11113">
    <property type="entry name" value="N-ACETYLGLUCOSAMINE-6-PHOSPHATE DEACETYLASE"/>
    <property type="match status" value="1"/>
</dbReference>
<name>A0AA37SU84_9ALTE</name>
<dbReference type="SUPFAM" id="SSF51338">
    <property type="entry name" value="Composite domain of metallo-dependent hydrolases"/>
    <property type="match status" value="1"/>
</dbReference>
<dbReference type="Gene3D" id="3.20.20.140">
    <property type="entry name" value="Metal-dependent hydrolases"/>
    <property type="match status" value="1"/>
</dbReference>
<feature type="binding site" evidence="7">
    <location>
        <position position="222"/>
    </location>
    <ligand>
        <name>substrate</name>
    </ligand>
</feature>
<dbReference type="PIRSF" id="PIRSF038994">
    <property type="entry name" value="NagA"/>
    <property type="match status" value="1"/>
</dbReference>
<comment type="catalytic activity">
    <reaction evidence="5">
        <text>N-acetyl-D-glucosamine 6-phosphate + H2O = D-glucosamine 6-phosphate + acetate</text>
        <dbReference type="Rhea" id="RHEA:22936"/>
        <dbReference type="ChEBI" id="CHEBI:15377"/>
        <dbReference type="ChEBI" id="CHEBI:30089"/>
        <dbReference type="ChEBI" id="CHEBI:57513"/>
        <dbReference type="ChEBI" id="CHEBI:58725"/>
        <dbReference type="EC" id="3.5.1.25"/>
    </reaction>
</comment>
<comment type="similarity">
    <text evidence="1 5">Belongs to the metallo-dependent hydrolases superfamily. NagA family.</text>
</comment>
<gene>
    <name evidence="10" type="primary">nagA</name>
    <name evidence="10" type="ORF">GCM10007852_01400</name>
</gene>
<keyword evidence="11" id="KW-1185">Reference proteome</keyword>
<sequence length="376" mass="40147">MKQTTYFASHLFDGDTWLRNKLISVAMGRIQEITDGSQQQADIILDGRVAPGLIDTQVNGGGGVLLNHQPSIETLICMRNAHAKFGTTCMLPTVITDSYHVMASAADAMSEAIAVKQLGFLGIHFEGPHLSAPKRGIHPEDQIRGLSNQEFDLFCRQDIGKVVVTLAPETVPPEQIQALCNAGVIVSIGHSNATFMQTKTAVDAGATGFTHLYNAMSMSNAREPGVIGCALNTQETFAGIIVDHMHVHDLNAKMAIKLKTPGQMMLVTDAMNFADAPESELVFNGETILLEQGKLTTPNGTLAGSALDMMQAVVNTHHGLDLPLSTSLNMASSSPAAFLGMSDTLGKVKVGYSADFICFNDAYKITANVCKGQSLL</sequence>
<dbReference type="GO" id="GO:0006046">
    <property type="term" value="P:N-acetylglucosamine catabolic process"/>
    <property type="evidence" value="ECO:0007669"/>
    <property type="project" value="TreeGrafter"/>
</dbReference>
<feature type="binding site" evidence="8">
    <location>
        <position position="190"/>
    </location>
    <ligand>
        <name>Zn(2+)</name>
        <dbReference type="ChEBI" id="CHEBI:29105"/>
    </ligand>
</feature>
<evidence type="ECO:0000256" key="2">
    <source>
        <dbReference type="ARBA" id="ARBA00022723"/>
    </source>
</evidence>
<dbReference type="Pfam" id="PF01979">
    <property type="entry name" value="Amidohydro_1"/>
    <property type="match status" value="1"/>
</dbReference>
<feature type="binding site" evidence="7">
    <location>
        <begin position="214"/>
        <end position="215"/>
    </location>
    <ligand>
        <name>substrate</name>
    </ligand>
</feature>
<evidence type="ECO:0000313" key="11">
    <source>
        <dbReference type="Proteomes" id="UP001156601"/>
    </source>
</evidence>
<evidence type="ECO:0000259" key="9">
    <source>
        <dbReference type="Pfam" id="PF01979"/>
    </source>
</evidence>
<dbReference type="Proteomes" id="UP001156601">
    <property type="component" value="Unassembled WGS sequence"/>
</dbReference>
<dbReference type="GO" id="GO:0046872">
    <property type="term" value="F:metal ion binding"/>
    <property type="evidence" value="ECO:0007669"/>
    <property type="project" value="UniProtKB-KW"/>
</dbReference>
<dbReference type="GO" id="GO:0008448">
    <property type="term" value="F:N-acetylglucosamine-6-phosphate deacetylase activity"/>
    <property type="evidence" value="ECO:0007669"/>
    <property type="project" value="UniProtKB-UniRule"/>
</dbReference>
<accession>A0AA37SU84</accession>
<dbReference type="SUPFAM" id="SSF51556">
    <property type="entry name" value="Metallo-dependent hydrolases"/>
    <property type="match status" value="1"/>
</dbReference>
<organism evidence="10 11">
    <name type="scientific">Agaribacter marinus</name>
    <dbReference type="NCBI Taxonomy" id="1431249"/>
    <lineage>
        <taxon>Bacteria</taxon>
        <taxon>Pseudomonadati</taxon>
        <taxon>Pseudomonadota</taxon>
        <taxon>Gammaproteobacteria</taxon>
        <taxon>Alteromonadales</taxon>
        <taxon>Alteromonadaceae</taxon>
        <taxon>Agaribacter</taxon>
    </lineage>
</organism>
<evidence type="ECO:0000256" key="4">
    <source>
        <dbReference type="ARBA" id="ARBA00023277"/>
    </source>
</evidence>
<feature type="binding site" evidence="8">
    <location>
        <position position="211"/>
    </location>
    <ligand>
        <name>Zn(2+)</name>
        <dbReference type="ChEBI" id="CHEBI:29105"/>
    </ligand>
</feature>
<evidence type="ECO:0000313" key="10">
    <source>
        <dbReference type="EMBL" id="GLR69232.1"/>
    </source>
</evidence>